<reference evidence="3 4" key="1">
    <citation type="journal article" date="2003" name="J. Bacteriol.">
        <title>Complete genome sequence of the ammonia-oxidizing bacterium and obligate chemolithoautotroph Nitrosomonas europaea.</title>
        <authorList>
            <person name="Chain P."/>
            <person name="Lamerdin J."/>
            <person name="Larimer F."/>
            <person name="Regala W."/>
            <person name="Land M."/>
            <person name="Hauser L."/>
            <person name="Hooper A."/>
            <person name="Klotz M."/>
            <person name="Norton J."/>
            <person name="Sayavedra-Soto L."/>
            <person name="Arciero D."/>
            <person name="Hommes N."/>
            <person name="Whittaker M."/>
            <person name="Arp D."/>
        </authorList>
    </citation>
    <scope>NUCLEOTIDE SEQUENCE [LARGE SCALE GENOMIC DNA]</scope>
    <source>
        <strain evidence="4">ATCC 19718 / CIP 103999 / KCTC 2705 / NBRC 14298</strain>
    </source>
</reference>
<dbReference type="KEGG" id="neu:NE0776"/>
<organism evidence="3 4">
    <name type="scientific">Nitrosomonas europaea (strain ATCC 19718 / CIP 103999 / KCTC 2705 / NBRC 14298)</name>
    <dbReference type="NCBI Taxonomy" id="228410"/>
    <lineage>
        <taxon>Bacteria</taxon>
        <taxon>Pseudomonadati</taxon>
        <taxon>Pseudomonadota</taxon>
        <taxon>Betaproteobacteria</taxon>
        <taxon>Nitrosomonadales</taxon>
        <taxon>Nitrosomonadaceae</taxon>
        <taxon>Nitrosomonas</taxon>
    </lineage>
</organism>
<keyword evidence="4" id="KW-1185">Reference proteome</keyword>
<dbReference type="OrthoDB" id="8565880at2"/>
<gene>
    <name evidence="3" type="ordered locus">NE0776</name>
</gene>
<dbReference type="STRING" id="228410.NE0776"/>
<feature type="transmembrane region" description="Helical" evidence="2">
    <location>
        <begin position="192"/>
        <end position="216"/>
    </location>
</feature>
<feature type="region of interest" description="Disordered" evidence="1">
    <location>
        <begin position="433"/>
        <end position="452"/>
    </location>
</feature>
<evidence type="ECO:0000313" key="3">
    <source>
        <dbReference type="EMBL" id="CAD84687.1"/>
    </source>
</evidence>
<dbReference type="AlphaFoldDB" id="Q82WB7"/>
<proteinExistence type="predicted"/>
<evidence type="ECO:0000313" key="4">
    <source>
        <dbReference type="Proteomes" id="UP000001416"/>
    </source>
</evidence>
<feature type="transmembrane region" description="Helical" evidence="2">
    <location>
        <begin position="12"/>
        <end position="36"/>
    </location>
</feature>
<dbReference type="Proteomes" id="UP000001416">
    <property type="component" value="Chromosome"/>
</dbReference>
<name>Q82WB7_NITEU</name>
<dbReference type="eggNOG" id="COG4235">
    <property type="taxonomic scope" value="Bacteria"/>
</dbReference>
<evidence type="ECO:0000256" key="2">
    <source>
        <dbReference type="SAM" id="Phobius"/>
    </source>
</evidence>
<protein>
    <recommendedName>
        <fullName evidence="5">Transmembrane protein</fullName>
    </recommendedName>
</protein>
<keyword evidence="2" id="KW-1133">Transmembrane helix</keyword>
<evidence type="ECO:0008006" key="5">
    <source>
        <dbReference type="Google" id="ProtNLM"/>
    </source>
</evidence>
<keyword evidence="2" id="KW-0812">Transmembrane</keyword>
<feature type="compositionally biased region" description="Polar residues" evidence="1">
    <location>
        <begin position="442"/>
        <end position="452"/>
    </location>
</feature>
<feature type="transmembrane region" description="Helical" evidence="2">
    <location>
        <begin position="127"/>
        <end position="148"/>
    </location>
</feature>
<dbReference type="RefSeq" id="WP_011111388.1">
    <property type="nucleotide sequence ID" value="NC_004757.1"/>
</dbReference>
<dbReference type="HOGENOM" id="CLU_535096_0_0_4"/>
<keyword evidence="2" id="KW-0472">Membrane</keyword>
<dbReference type="Gene3D" id="1.10.150.20">
    <property type="entry name" value="5' to 3' exonuclease, C-terminal subdomain"/>
    <property type="match status" value="1"/>
</dbReference>
<accession>Q82WB7</accession>
<feature type="transmembrane region" description="Helical" evidence="2">
    <location>
        <begin position="228"/>
        <end position="251"/>
    </location>
</feature>
<dbReference type="GeneID" id="87103969"/>
<dbReference type="EMBL" id="AL954747">
    <property type="protein sequence ID" value="CAD84687.1"/>
    <property type="molecule type" value="Genomic_DNA"/>
</dbReference>
<feature type="transmembrane region" description="Helical" evidence="2">
    <location>
        <begin position="64"/>
        <end position="87"/>
    </location>
</feature>
<evidence type="ECO:0000256" key="1">
    <source>
        <dbReference type="SAM" id="MobiDB-lite"/>
    </source>
</evidence>
<sequence>MSGEKSGRNFIFYFYPSLFIAANALFIGMVLFLFYASMQPPHLLEDTVNTSPYRQIASWFDPIFFQYNLVLLVFAVGIIPLITLCYTSSMREEKKRRLQRELPPAIYSANSNYIQNYLSKISSIRSYLGSMMSLMFVVMFGCMIILLLKPAPLALPDLAYANGVDYSKGANFLMLGTYMKSYMVGNRDYINVLVYTLTAFQFGFLGGYVYFIGLMVRSYFTLDMTPNIFINSSVRMITGSLLAMVLSYFLIDPDKFSEPDAILIRSLPVWSFFIGHFPDRGLVFLENIATKALGLVRIHEFASPLSDLPGINYNQEILLKREGYDNIENLANANALDIALRTGFSYQQLVQWISQARLHGHLRNDYHAFVNCTGIVSLDDFVHFYRTVKLQNSAADPIELIIASLKNEKHDLDDKIRILRYLADPRDLATDIPHSMRDENSAADQETISNKS</sequence>